<dbReference type="Proteomes" id="UP000765845">
    <property type="component" value="Unassembled WGS sequence"/>
</dbReference>
<dbReference type="NCBIfam" id="TIGR00051">
    <property type="entry name" value="YbgC/FadM family acyl-CoA thioesterase"/>
    <property type="match status" value="1"/>
</dbReference>
<keyword evidence="2" id="KW-0378">Hydrolase</keyword>
<evidence type="ECO:0000256" key="2">
    <source>
        <dbReference type="ARBA" id="ARBA00022801"/>
    </source>
</evidence>
<protein>
    <submittedName>
        <fullName evidence="3">Tol-pal system-associated acyl-CoA thioesterase</fullName>
    </submittedName>
</protein>
<dbReference type="PANTHER" id="PTHR31793:SF37">
    <property type="entry name" value="ACYL-COA THIOESTER HYDROLASE YBGC"/>
    <property type="match status" value="1"/>
</dbReference>
<gene>
    <name evidence="3" type="primary">ybgC</name>
    <name evidence="3" type="ORF">HCU74_04615</name>
</gene>
<organism evidence="3 4">
    <name type="scientific">Spongiibacter thalassae</name>
    <dbReference type="NCBI Taxonomy" id="2721624"/>
    <lineage>
        <taxon>Bacteria</taxon>
        <taxon>Pseudomonadati</taxon>
        <taxon>Pseudomonadota</taxon>
        <taxon>Gammaproteobacteria</taxon>
        <taxon>Cellvibrionales</taxon>
        <taxon>Spongiibacteraceae</taxon>
        <taxon>Spongiibacter</taxon>
    </lineage>
</organism>
<dbReference type="InterPro" id="IPR006684">
    <property type="entry name" value="YbgC/YbaW"/>
</dbReference>
<dbReference type="PANTHER" id="PTHR31793">
    <property type="entry name" value="4-HYDROXYBENZOYL-COA THIOESTERASE FAMILY MEMBER"/>
    <property type="match status" value="1"/>
</dbReference>
<evidence type="ECO:0000313" key="3">
    <source>
        <dbReference type="EMBL" id="NKI16702.1"/>
    </source>
</evidence>
<dbReference type="RefSeq" id="WP_168449259.1">
    <property type="nucleotide sequence ID" value="NZ_JAAWWK010000002.1"/>
</dbReference>
<sequence length="138" mass="15369">MEFALPVRVYIEDTDAGGIVFYVNYLKYMERARTEYMRAQGVAKAALGDDGSLLVVRSVDIRYRQSARLDDELQVTAEIISLRPVALIFKQCVYRGAQLLCEADVEIACVDADSGRPKRLPAVVREQLAALELAAADR</sequence>
<dbReference type="SUPFAM" id="SSF54637">
    <property type="entry name" value="Thioesterase/thiol ester dehydrase-isomerase"/>
    <property type="match status" value="1"/>
</dbReference>
<dbReference type="InterPro" id="IPR014166">
    <property type="entry name" value="Tol-Pal_acyl-CoA_thioesterase"/>
</dbReference>
<name>A0ABX1GDY0_9GAMM</name>
<evidence type="ECO:0000256" key="1">
    <source>
        <dbReference type="ARBA" id="ARBA00005953"/>
    </source>
</evidence>
<dbReference type="InterPro" id="IPR050563">
    <property type="entry name" value="4-hydroxybenzoyl-CoA_TE"/>
</dbReference>
<comment type="caution">
    <text evidence="3">The sequence shown here is derived from an EMBL/GenBank/DDBJ whole genome shotgun (WGS) entry which is preliminary data.</text>
</comment>
<dbReference type="PIRSF" id="PIRSF003230">
    <property type="entry name" value="YbgC"/>
    <property type="match status" value="1"/>
</dbReference>
<evidence type="ECO:0000313" key="4">
    <source>
        <dbReference type="Proteomes" id="UP000765845"/>
    </source>
</evidence>
<comment type="similarity">
    <text evidence="1">Belongs to the 4-hydroxybenzoyl-CoA thioesterase family.</text>
</comment>
<keyword evidence="4" id="KW-1185">Reference proteome</keyword>
<dbReference type="EMBL" id="JAAWWK010000002">
    <property type="protein sequence ID" value="NKI16702.1"/>
    <property type="molecule type" value="Genomic_DNA"/>
</dbReference>
<reference evidence="3 4" key="1">
    <citation type="submission" date="2020-04" db="EMBL/GenBank/DDBJ databases">
        <authorList>
            <person name="Yoon J."/>
        </authorList>
    </citation>
    <scope>NUCLEOTIDE SEQUENCE [LARGE SCALE GENOMIC DNA]</scope>
    <source>
        <strain evidence="3 4">KMU-166</strain>
    </source>
</reference>
<accession>A0ABX1GDY0</accession>
<dbReference type="CDD" id="cd00586">
    <property type="entry name" value="4HBT"/>
    <property type="match status" value="1"/>
</dbReference>
<dbReference type="Gene3D" id="3.10.129.10">
    <property type="entry name" value="Hotdog Thioesterase"/>
    <property type="match status" value="1"/>
</dbReference>
<dbReference type="NCBIfam" id="TIGR02799">
    <property type="entry name" value="thio_ybgC"/>
    <property type="match status" value="1"/>
</dbReference>
<dbReference type="Pfam" id="PF13279">
    <property type="entry name" value="4HBT_2"/>
    <property type="match status" value="1"/>
</dbReference>
<proteinExistence type="inferred from homology"/>
<dbReference type="InterPro" id="IPR029069">
    <property type="entry name" value="HotDog_dom_sf"/>
</dbReference>